<keyword evidence="2" id="KW-1185">Reference proteome</keyword>
<evidence type="ECO:0000313" key="2">
    <source>
        <dbReference type="Proteomes" id="UP001300692"/>
    </source>
</evidence>
<proteinExistence type="predicted"/>
<gene>
    <name evidence="1" type="ORF">N7U62_22955</name>
</gene>
<protein>
    <submittedName>
        <fullName evidence="1">Uncharacterized protein</fullName>
    </submittedName>
</protein>
<accession>A0ABT3D120</accession>
<comment type="caution">
    <text evidence="1">The sequence shown here is derived from an EMBL/GenBank/DDBJ whole genome shotgun (WGS) entry which is preliminary data.</text>
</comment>
<dbReference type="Proteomes" id="UP001300692">
    <property type="component" value="Unassembled WGS sequence"/>
</dbReference>
<name>A0ABT3D120_9BACT</name>
<reference evidence="1 2" key="1">
    <citation type="submission" date="2022-10" db="EMBL/GenBank/DDBJ databases">
        <title>Comparative genomics and taxonomic characterization of three novel marine species of genus Reichenbachiella exhibiting antioxidant and polysaccharide degradation activities.</title>
        <authorList>
            <person name="Muhammad N."/>
            <person name="Lee Y.-J."/>
            <person name="Ko J."/>
            <person name="Kim S.-G."/>
        </authorList>
    </citation>
    <scope>NUCLEOTIDE SEQUENCE [LARGE SCALE GENOMIC DNA]</scope>
    <source>
        <strain evidence="1 2">ABR2-5</strain>
    </source>
</reference>
<dbReference type="EMBL" id="JAOYOD010000011">
    <property type="protein sequence ID" value="MCV9389529.1"/>
    <property type="molecule type" value="Genomic_DNA"/>
</dbReference>
<dbReference type="RefSeq" id="WP_264140510.1">
    <property type="nucleotide sequence ID" value="NZ_JAOYOD010000011.1"/>
</dbReference>
<sequence>MAPILPMALCIDPVLREDTISFILNNQITNAAGQNTLRIDIDPFGEIDELSKTNNSASIDLFLSNGSTLNLLPTMYSIETTSNVNFFFQSTNILTNTRGYDFQIDTVDTFNSPYLSTQSIQSKVVGQIPFDLLSKGNITSGKVFYWRTRYSDPLPSENEDWVTSSFTYVPAGMEGWTQQSTSQLKELNRIGLTLDNNGIWDFITSSLDLSVQTYGSNHPTQTFSIPKSSWTIKTTLYPVRHKPTLIVETIRLIFWPFNANLPFSFSPITFNTSASLNPLICGLLPQYIFNFIASDFSGTVTPMRLIQMPLGMVTRYWYIL</sequence>
<evidence type="ECO:0000313" key="1">
    <source>
        <dbReference type="EMBL" id="MCV9389529.1"/>
    </source>
</evidence>
<organism evidence="1 2">
    <name type="scientific">Reichenbachiella ulvae</name>
    <dbReference type="NCBI Taxonomy" id="2980104"/>
    <lineage>
        <taxon>Bacteria</taxon>
        <taxon>Pseudomonadati</taxon>
        <taxon>Bacteroidota</taxon>
        <taxon>Cytophagia</taxon>
        <taxon>Cytophagales</taxon>
        <taxon>Reichenbachiellaceae</taxon>
        <taxon>Reichenbachiella</taxon>
    </lineage>
</organism>